<evidence type="ECO:0000313" key="2">
    <source>
        <dbReference type="EMBL" id="ABI72904.1"/>
    </source>
</evidence>
<dbReference type="STRING" id="318167.Sfri_3066"/>
<dbReference type="RefSeq" id="WP_011638510.1">
    <property type="nucleotide sequence ID" value="NC_008345.1"/>
</dbReference>
<dbReference type="EMBL" id="CP000447">
    <property type="protein sequence ID" value="ABI72904.1"/>
    <property type="molecule type" value="Genomic_DNA"/>
</dbReference>
<keyword evidence="3" id="KW-1185">Reference proteome</keyword>
<dbReference type="OrthoDB" id="7871259at2"/>
<dbReference type="Pfam" id="PF11391">
    <property type="entry name" value="DUF2798"/>
    <property type="match status" value="1"/>
</dbReference>
<keyword evidence="1" id="KW-0812">Transmembrane</keyword>
<protein>
    <recommendedName>
        <fullName evidence="4">DUF2798 domain-containing protein</fullName>
    </recommendedName>
</protein>
<feature type="transmembrane region" description="Helical" evidence="1">
    <location>
        <begin position="37"/>
        <end position="60"/>
    </location>
</feature>
<feature type="transmembrane region" description="Helical" evidence="1">
    <location>
        <begin position="116"/>
        <end position="138"/>
    </location>
</feature>
<evidence type="ECO:0000256" key="1">
    <source>
        <dbReference type="SAM" id="Phobius"/>
    </source>
</evidence>
<evidence type="ECO:0000313" key="3">
    <source>
        <dbReference type="Proteomes" id="UP000000684"/>
    </source>
</evidence>
<keyword evidence="1" id="KW-0472">Membrane</keyword>
<feature type="transmembrane region" description="Helical" evidence="1">
    <location>
        <begin position="81"/>
        <end position="104"/>
    </location>
</feature>
<name>Q07YL0_SHEFN</name>
<reference evidence="2 3" key="1">
    <citation type="submission" date="2006-08" db="EMBL/GenBank/DDBJ databases">
        <title>Complete sequence of Shewanella frigidimarina NCIMB 400.</title>
        <authorList>
            <consortium name="US DOE Joint Genome Institute"/>
            <person name="Copeland A."/>
            <person name="Lucas S."/>
            <person name="Lapidus A."/>
            <person name="Barry K."/>
            <person name="Detter J.C."/>
            <person name="Glavina del Rio T."/>
            <person name="Hammon N."/>
            <person name="Israni S."/>
            <person name="Dalin E."/>
            <person name="Tice H."/>
            <person name="Pitluck S."/>
            <person name="Fredrickson J.K."/>
            <person name="Kolker E."/>
            <person name="McCuel L.A."/>
            <person name="DiChristina T."/>
            <person name="Nealson K.H."/>
            <person name="Newman D."/>
            <person name="Tiedje J.M."/>
            <person name="Zhou J."/>
            <person name="Romine M.F."/>
            <person name="Culley D.E."/>
            <person name="Serres M."/>
            <person name="Chertkov O."/>
            <person name="Brettin T."/>
            <person name="Bruce D."/>
            <person name="Han C."/>
            <person name="Tapia R."/>
            <person name="Gilna P."/>
            <person name="Schmutz J."/>
            <person name="Larimer F."/>
            <person name="Land M."/>
            <person name="Hauser L."/>
            <person name="Kyrpides N."/>
            <person name="Mikhailova N."/>
            <person name="Richardson P."/>
        </authorList>
    </citation>
    <scope>NUCLEOTIDE SEQUENCE [LARGE SCALE GENOMIC DNA]</scope>
    <source>
        <strain evidence="2 3">NCIMB 400</strain>
    </source>
</reference>
<proteinExistence type="predicted"/>
<sequence length="148" mass="16256" precursor="true">MKKIAKKILVTVSLILTLIGSLTFVMTYQNIGFGEKFFYQWIVSTLLAATTMAPIGFMMITVISKIALLIFPNVSEAKRNVAIGVAMALVMEGIMALVTTLNNIGFTALSELITAWWSALIIALPLGLLISLMMTTLVKPKLERYLAR</sequence>
<dbReference type="Proteomes" id="UP000000684">
    <property type="component" value="Chromosome"/>
</dbReference>
<organism evidence="2 3">
    <name type="scientific">Shewanella frigidimarina (strain NCIMB 400)</name>
    <dbReference type="NCBI Taxonomy" id="318167"/>
    <lineage>
        <taxon>Bacteria</taxon>
        <taxon>Pseudomonadati</taxon>
        <taxon>Pseudomonadota</taxon>
        <taxon>Gammaproteobacteria</taxon>
        <taxon>Alteromonadales</taxon>
        <taxon>Shewanellaceae</taxon>
        <taxon>Shewanella</taxon>
    </lineage>
</organism>
<gene>
    <name evidence="2" type="ordered locus">Sfri_3066</name>
</gene>
<dbReference type="HOGENOM" id="CLU_1756664_0_0_6"/>
<accession>Q07YL0</accession>
<dbReference type="GeneID" id="41838446"/>
<dbReference type="InterPro" id="IPR021529">
    <property type="entry name" value="DUF2798"/>
</dbReference>
<keyword evidence="1" id="KW-1133">Transmembrane helix</keyword>
<evidence type="ECO:0008006" key="4">
    <source>
        <dbReference type="Google" id="ProtNLM"/>
    </source>
</evidence>
<dbReference type="eggNOG" id="ENOG5031N19">
    <property type="taxonomic scope" value="Bacteria"/>
</dbReference>
<dbReference type="KEGG" id="sfr:Sfri_3066"/>
<dbReference type="AlphaFoldDB" id="Q07YL0"/>